<feature type="transmembrane region" description="Helical" evidence="1">
    <location>
        <begin position="158"/>
        <end position="173"/>
    </location>
</feature>
<dbReference type="InterPro" id="IPR002760">
    <property type="entry name" value="O_anti_polymase"/>
</dbReference>
<keyword evidence="1" id="KW-0812">Transmembrane</keyword>
<keyword evidence="1" id="KW-0472">Membrane</keyword>
<sequence length="423" mass="48806">MKRLGMLRKWNNEIDSFSPYFFFPFILILYFFVSLFDFGKIEYFEANRNILWAILVGMLSYLAAVHIVQKKNWMFPSLGLAFLKGKTKYFLYFLGFIGLVSYIIMLATGQIGITDESVRRHLDPKLNFLSSFLWFSVLFLICDRAVREYPLTKKQMRMYFFVLAAVLLLLVLMGYRTPIAIMCFTCLIVVHYTIRRVKLSWLLAFLFIVGLSLSLFGFFRVITEDQSKKFNSHEGPNVELNEEQMSRDEALRRKIDETPKWVRGLTEVSVTGRIVLSKLMEYADKHGYMYGKLHEGIFSTVLPGEQLSPRMQITEMVNSLTVDKGKYVTRPGRTTTPTLLGQFYVEAGYLAIIIGFALYGLILSMLYNQMKQSGFASFQTIAYAFITTIFMISIHTGLLDLLFLLMIGYAIVSSAIERTRTNI</sequence>
<protein>
    <recommendedName>
        <fullName evidence="4">Oligosaccharide repeat unit polymerase</fullName>
    </recommendedName>
</protein>
<accession>A0A150N306</accession>
<feature type="transmembrane region" description="Helical" evidence="1">
    <location>
        <begin position="128"/>
        <end position="146"/>
    </location>
</feature>
<dbReference type="Pfam" id="PF01901">
    <property type="entry name" value="O_anti_polymase"/>
    <property type="match status" value="2"/>
</dbReference>
<proteinExistence type="predicted"/>
<gene>
    <name evidence="2" type="ORF">B4110_3266</name>
</gene>
<dbReference type="PATRIC" id="fig|153151.4.peg.2728"/>
<feature type="transmembrane region" description="Helical" evidence="1">
    <location>
        <begin position="89"/>
        <end position="108"/>
    </location>
</feature>
<comment type="caution">
    <text evidence="2">The sequence shown here is derived from an EMBL/GenBank/DDBJ whole genome shotgun (WGS) entry which is preliminary data.</text>
</comment>
<dbReference type="AlphaFoldDB" id="A0A150N306"/>
<keyword evidence="1" id="KW-1133">Transmembrane helix</keyword>
<feature type="transmembrane region" description="Helical" evidence="1">
    <location>
        <begin position="398"/>
        <end position="416"/>
    </location>
</feature>
<evidence type="ECO:0008006" key="4">
    <source>
        <dbReference type="Google" id="ProtNLM"/>
    </source>
</evidence>
<feature type="transmembrane region" description="Helical" evidence="1">
    <location>
        <begin position="347"/>
        <end position="367"/>
    </location>
</feature>
<feature type="transmembrane region" description="Helical" evidence="1">
    <location>
        <begin position="50"/>
        <end position="68"/>
    </location>
</feature>
<evidence type="ECO:0000313" key="3">
    <source>
        <dbReference type="Proteomes" id="UP000075324"/>
    </source>
</evidence>
<name>A0A150N306_9BACL</name>
<organism evidence="2 3">
    <name type="scientific">Parageobacillus toebii</name>
    <dbReference type="NCBI Taxonomy" id="153151"/>
    <lineage>
        <taxon>Bacteria</taxon>
        <taxon>Bacillati</taxon>
        <taxon>Bacillota</taxon>
        <taxon>Bacilli</taxon>
        <taxon>Bacillales</taxon>
        <taxon>Anoxybacillaceae</taxon>
        <taxon>Parageobacillus</taxon>
    </lineage>
</organism>
<reference evidence="2 3" key="1">
    <citation type="submission" date="2016-01" db="EMBL/GenBank/DDBJ databases">
        <title>Draft Genome Sequences of Seven Thermophilic Sporeformers Isolated from Foods.</title>
        <authorList>
            <person name="Berendsen E.M."/>
            <person name="Wells-Bennik M.H."/>
            <person name="Krawcyk A.O."/>
            <person name="De Jong A."/>
            <person name="Holsappel S."/>
            <person name="Eijlander R.T."/>
            <person name="Kuipers O.P."/>
        </authorList>
    </citation>
    <scope>NUCLEOTIDE SEQUENCE [LARGE SCALE GENOMIC DNA]</scope>
    <source>
        <strain evidence="2 3">B4110</strain>
    </source>
</reference>
<evidence type="ECO:0000313" key="2">
    <source>
        <dbReference type="EMBL" id="KYD31056.1"/>
    </source>
</evidence>
<feature type="transmembrane region" description="Helical" evidence="1">
    <location>
        <begin position="201"/>
        <end position="222"/>
    </location>
</feature>
<dbReference type="RefSeq" id="WP_062677825.1">
    <property type="nucleotide sequence ID" value="NZ_LQYW01000043.1"/>
</dbReference>
<dbReference type="EMBL" id="LQYW01000043">
    <property type="protein sequence ID" value="KYD31056.1"/>
    <property type="molecule type" value="Genomic_DNA"/>
</dbReference>
<evidence type="ECO:0000256" key="1">
    <source>
        <dbReference type="SAM" id="Phobius"/>
    </source>
</evidence>
<feature type="transmembrane region" description="Helical" evidence="1">
    <location>
        <begin position="20"/>
        <end position="38"/>
    </location>
</feature>
<dbReference type="Proteomes" id="UP000075324">
    <property type="component" value="Unassembled WGS sequence"/>
</dbReference>